<name>A0A430Q6A9_SCHBO</name>
<comment type="subcellular location">
    <subcellularLocation>
        <location evidence="1">Nucleus</location>
    </subcellularLocation>
</comment>
<sequence length="1320" mass="152256">MEITLPELNHNCFSTLDHSSDNSESSGSLNYSFALIDCKNSKNEQLYGAISVRNWINSGNNDYLEENLGDLRKCLMQKILELNCHSTSHIPNPAVTKLYESLVCLYFKTPKLWSHPLRWIIEVLIHADSVYASTSNLSISDEEIQHCLTNSTFSKQIKGNVLHLLSIISEEFTTAQLTHSVKCIVKESILSDEILVRNILKNNDYLEENLGDLRKCLMQKILELNCHSTSHIPNPAVTKLYESLVCLYFKTPKLWSHPLRWIIEVLIHADSVYASTSNLSISDEEIQHCLTNSTFSKQIKGNVLHLLSIISEEFTTAQLTHSVKCIVKESILSDEILVRNILKQFITDVNQEEICSLAIHTSAIWMSNFVTNNCHSSVVSYLDIVHMIYNSMQYSENLYLTGINALINIYESDGVGLNSDRDAGFLLDFHVSELTKFKYTLQHLVELHSINLQNGVQWNEFKGYEALNKTMDYLIHRLSNSRVNTTNQSIHELFDMFLLTFSLTGHYPYDEDISDVALQIWLNIHEASISTTAYTVGNVHDEDARLSEDTIRRIHMEFSQRAFIKSHYPKDLNQFYTIWNQEDRDRWLKFRQEISNCFLSVFRYLNLHDWFLQATNQLQSTIYNCTNEELLANWQESEALLFILSSISEHVIYENESGIIPLLNFAQLISNIIMNFIIKLQQSITYFIHSNNVVHLQQPHLFLLCHTILLCIENYSPMILSMDSLSEIDLIQFILNSLLSTCITVENDQNDLMELCHISLRVLQIILKSKLSSSNLLVDMITNTLENFLNQTKPIDQTSNNLISYCIVTMVKESINCIYFTFDNILNKYNKLDDVILKSIQYYIEWLFNDQCRHMNEYLSLLQLATNLFSNIFDKINILLINQVQLIGDNNDILFGKCIGYTKEERINHPISPILMSFIAQSITEEIEISSRFVRQFVNFKFHEEKENQEKQTIFNLLNDTHRSFKLFLSLAFSGISVPEWSTVESCIQLACDLLTILTHENKTIDPLVILDDQLLFEINVCLLLILSKGVPPPQRLIIKYAEFYCSLAKLFPYKQFVLLSFITGNIHTINQEYKLKLIQIPHCNILIEIITDCLCYTSLAERAHFVTIVTKPFVSLHKEEKENQQKQTIFNLLNDTHRSFKLFLSLAFSGISVPEWSTVESCIQLACDLLTILTHENKTIDPLVILNDQLLFEINVCLLLILSKGVPPPQRLIIKYAEFYCSLAKLFPYKQFVLLSFITGNIHTINQEYKLKLIQIPHCNILIEIITDCLCYTSLAERAHFVTIVTKPFVSLHKVTSSITTFMRLLSPRPPAPQKLEKL</sequence>
<evidence type="ECO:0000256" key="2">
    <source>
        <dbReference type="ARBA" id="ARBA00022448"/>
    </source>
</evidence>
<evidence type="ECO:0000256" key="3">
    <source>
        <dbReference type="ARBA" id="ARBA00023242"/>
    </source>
</evidence>
<keyword evidence="2" id="KW-0813">Transport</keyword>
<dbReference type="GO" id="GO:0005737">
    <property type="term" value="C:cytoplasm"/>
    <property type="evidence" value="ECO:0007669"/>
    <property type="project" value="TreeGrafter"/>
</dbReference>
<evidence type="ECO:0000256" key="1">
    <source>
        <dbReference type="ARBA" id="ARBA00004123"/>
    </source>
</evidence>
<dbReference type="EMBL" id="QMKO01002538">
    <property type="protein sequence ID" value="RTG83217.1"/>
    <property type="molecule type" value="Genomic_DNA"/>
</dbReference>
<gene>
    <name evidence="4" type="ORF">DC041_0002356</name>
</gene>
<keyword evidence="5" id="KW-1185">Reference proteome</keyword>
<dbReference type="InterPro" id="IPR011989">
    <property type="entry name" value="ARM-like"/>
</dbReference>
<protein>
    <recommendedName>
        <fullName evidence="6">Exportin-1/Importin-beta-like domain-containing protein</fullName>
    </recommendedName>
</protein>
<reference evidence="4 5" key="1">
    <citation type="journal article" date="2019" name="PLoS Pathog.">
        <title>Genome sequence of the bovine parasite Schistosoma bovis Tanzania.</title>
        <authorList>
            <person name="Oey H."/>
            <person name="Zakrzewski M."/>
            <person name="Gobert G."/>
            <person name="Gravermann K."/>
            <person name="Stoye J."/>
            <person name="Jones M."/>
            <person name="Mcmanus D."/>
            <person name="Krause L."/>
        </authorList>
    </citation>
    <scope>NUCLEOTIDE SEQUENCE [LARGE SCALE GENOMIC DNA]</scope>
    <source>
        <strain evidence="4 5">TAN1997</strain>
    </source>
</reference>
<organism evidence="4 5">
    <name type="scientific">Schistosoma bovis</name>
    <name type="common">Blood fluke</name>
    <dbReference type="NCBI Taxonomy" id="6184"/>
    <lineage>
        <taxon>Eukaryota</taxon>
        <taxon>Metazoa</taxon>
        <taxon>Spiralia</taxon>
        <taxon>Lophotrochozoa</taxon>
        <taxon>Platyhelminthes</taxon>
        <taxon>Trematoda</taxon>
        <taxon>Digenea</taxon>
        <taxon>Strigeidida</taxon>
        <taxon>Schistosomatoidea</taxon>
        <taxon>Schistosomatidae</taxon>
        <taxon>Schistosoma</taxon>
    </lineage>
</organism>
<dbReference type="GO" id="GO:0006606">
    <property type="term" value="P:protein import into nucleus"/>
    <property type="evidence" value="ECO:0007669"/>
    <property type="project" value="TreeGrafter"/>
</dbReference>
<dbReference type="InterPro" id="IPR051345">
    <property type="entry name" value="Importin_beta-like_NTR"/>
</dbReference>
<dbReference type="GO" id="GO:0005634">
    <property type="term" value="C:nucleus"/>
    <property type="evidence" value="ECO:0007669"/>
    <property type="project" value="UniProtKB-SubCell"/>
</dbReference>
<dbReference type="STRING" id="6184.A0A430Q6A9"/>
<proteinExistence type="predicted"/>
<evidence type="ECO:0000313" key="4">
    <source>
        <dbReference type="EMBL" id="RTG83217.1"/>
    </source>
</evidence>
<dbReference type="PANTHER" id="PTHR12363:SF33">
    <property type="entry name" value="IMPORTIN-13"/>
    <property type="match status" value="1"/>
</dbReference>
<dbReference type="Proteomes" id="UP000290809">
    <property type="component" value="Unassembled WGS sequence"/>
</dbReference>
<keyword evidence="3" id="KW-0539">Nucleus</keyword>
<evidence type="ECO:0000313" key="5">
    <source>
        <dbReference type="Proteomes" id="UP000290809"/>
    </source>
</evidence>
<dbReference type="Gene3D" id="1.25.10.10">
    <property type="entry name" value="Leucine-rich Repeat Variant"/>
    <property type="match status" value="2"/>
</dbReference>
<accession>A0A430Q6A9</accession>
<dbReference type="PANTHER" id="PTHR12363">
    <property type="entry name" value="TRANSPORTIN 3 AND IMPORTIN 13"/>
    <property type="match status" value="1"/>
</dbReference>
<evidence type="ECO:0008006" key="6">
    <source>
        <dbReference type="Google" id="ProtNLM"/>
    </source>
</evidence>
<comment type="caution">
    <text evidence="4">The sequence shown here is derived from an EMBL/GenBank/DDBJ whole genome shotgun (WGS) entry which is preliminary data.</text>
</comment>